<gene>
    <name evidence="2" type="ORF">sm9_1087</name>
</gene>
<evidence type="ECO:0000313" key="3">
    <source>
        <dbReference type="Proteomes" id="UP000067738"/>
    </source>
</evidence>
<keyword evidence="1" id="KW-0812">Transmembrane</keyword>
<dbReference type="AlphaFoldDB" id="A0A0U3CGD3"/>
<reference evidence="2 3" key="1">
    <citation type="submission" date="2015-04" db="EMBL/GenBank/DDBJ databases">
        <title>The complete genome sequence of the rumen methanogen Methanobrevibacter millerae SM9.</title>
        <authorList>
            <person name="Leahy S.C."/>
            <person name="Kelly W.J."/>
            <person name="Pacheco D.M."/>
            <person name="Li D."/>
            <person name="Altermann E."/>
            <person name="Attwood G.T."/>
        </authorList>
    </citation>
    <scope>NUCLEOTIDE SEQUENCE [LARGE SCALE GENOMIC DNA]</scope>
    <source>
        <strain evidence="2 3">SM9</strain>
    </source>
</reference>
<dbReference type="Proteomes" id="UP000067738">
    <property type="component" value="Chromosome"/>
</dbReference>
<sequence>MPKFGWIILTIVVLLKMLMTFGLLGLLPIPLFLLPRDIVAILPCIVFLLAWV</sequence>
<keyword evidence="3" id="KW-1185">Reference proteome</keyword>
<dbReference type="PATRIC" id="fig|230361.4.peg.1121"/>
<dbReference type="GeneID" id="43131703"/>
<proteinExistence type="predicted"/>
<evidence type="ECO:0000256" key="1">
    <source>
        <dbReference type="SAM" id="Phobius"/>
    </source>
</evidence>
<keyword evidence="1" id="KW-1133">Transmembrane helix</keyword>
<accession>A0A0U3CGD3</accession>
<protein>
    <submittedName>
        <fullName evidence="2">Uncharacterized protein</fullName>
    </submittedName>
</protein>
<organism evidence="2 3">
    <name type="scientific">Methanobrevibacter millerae</name>
    <dbReference type="NCBI Taxonomy" id="230361"/>
    <lineage>
        <taxon>Archaea</taxon>
        <taxon>Methanobacteriati</taxon>
        <taxon>Methanobacteriota</taxon>
        <taxon>Methanomada group</taxon>
        <taxon>Methanobacteria</taxon>
        <taxon>Methanobacteriales</taxon>
        <taxon>Methanobacteriaceae</taxon>
        <taxon>Methanobrevibacter</taxon>
    </lineage>
</organism>
<keyword evidence="1" id="KW-0472">Membrane</keyword>
<evidence type="ECO:0000313" key="2">
    <source>
        <dbReference type="EMBL" id="ALT68875.1"/>
    </source>
</evidence>
<feature type="transmembrane region" description="Helical" evidence="1">
    <location>
        <begin position="6"/>
        <end position="26"/>
    </location>
</feature>
<feature type="transmembrane region" description="Helical" evidence="1">
    <location>
        <begin position="33"/>
        <end position="51"/>
    </location>
</feature>
<dbReference type="RefSeq" id="WP_157064666.1">
    <property type="nucleotide sequence ID" value="NZ_CP011266.1"/>
</dbReference>
<dbReference type="EMBL" id="CP011266">
    <property type="protein sequence ID" value="ALT68875.1"/>
    <property type="molecule type" value="Genomic_DNA"/>
</dbReference>
<name>A0A0U3CGD3_9EURY</name>
<dbReference type="KEGG" id="mmil:sm9_1087"/>